<dbReference type="OrthoDB" id="57062at2157"/>
<dbReference type="PANTHER" id="PTHR37691:SF1">
    <property type="entry name" value="BLR3518 PROTEIN"/>
    <property type="match status" value="1"/>
</dbReference>
<dbReference type="AlphaFoldDB" id="A0A7D6GWZ4"/>
<dbReference type="Gene3D" id="3.40.1260.10">
    <property type="entry name" value="DsrEFH-like"/>
    <property type="match status" value="1"/>
</dbReference>
<accession>A0A7D6GWZ4</accession>
<proteinExistence type="predicted"/>
<dbReference type="KEGG" id="nay:HYG81_04235"/>
<keyword evidence="2" id="KW-1185">Reference proteome</keyword>
<dbReference type="SUPFAM" id="SSF75169">
    <property type="entry name" value="DsrEFH-like"/>
    <property type="match status" value="1"/>
</dbReference>
<dbReference type="InterPro" id="IPR027396">
    <property type="entry name" value="DsrEFH-like"/>
</dbReference>
<dbReference type="InterPro" id="IPR003787">
    <property type="entry name" value="Sulphur_relay_DsrE/F-like"/>
</dbReference>
<reference evidence="1 2" key="1">
    <citation type="submission" date="2020-07" db="EMBL/GenBank/DDBJ databases">
        <title>Natrinema (YPL30) sp. nov. and Haloterrigena xxxxxx (YPL8) sp. nov., isolated from a salt mine.</title>
        <authorList>
            <person name="Cui H."/>
        </authorList>
    </citation>
    <scope>NUCLEOTIDE SEQUENCE [LARGE SCALE GENOMIC DNA]</scope>
    <source>
        <strain evidence="1 2">YPL13</strain>
    </source>
</reference>
<sequence length="116" mass="12128">MQTVFHVSSPDPGDQQHAMVNALNLLADNSVSSSADDVAIVANGAGVRMFVTETASNRDMVDTLREQDVTLLACRNSLDGMGATDADLLPGVEEAPSGSGALARFQDEGYGYIKAP</sequence>
<organism evidence="1 2">
    <name type="scientific">Natrinema zhouii</name>
    <dbReference type="NCBI Taxonomy" id="1710539"/>
    <lineage>
        <taxon>Archaea</taxon>
        <taxon>Methanobacteriati</taxon>
        <taxon>Methanobacteriota</taxon>
        <taxon>Stenosarchaea group</taxon>
        <taxon>Halobacteria</taxon>
        <taxon>Halobacteriales</taxon>
        <taxon>Natrialbaceae</taxon>
        <taxon>Natrinema</taxon>
    </lineage>
</organism>
<dbReference type="Proteomes" id="UP000510869">
    <property type="component" value="Chromosome"/>
</dbReference>
<evidence type="ECO:0000313" key="2">
    <source>
        <dbReference type="Proteomes" id="UP000510869"/>
    </source>
</evidence>
<gene>
    <name evidence="1" type="ORF">HYG81_04235</name>
</gene>
<dbReference type="EMBL" id="CP059154">
    <property type="protein sequence ID" value="QLK26826.1"/>
    <property type="molecule type" value="Genomic_DNA"/>
</dbReference>
<dbReference type="PANTHER" id="PTHR37691">
    <property type="entry name" value="BLR3518 PROTEIN"/>
    <property type="match status" value="1"/>
</dbReference>
<protein>
    <submittedName>
        <fullName evidence="1">DsrE family protein</fullName>
    </submittedName>
</protein>
<dbReference type="Pfam" id="PF02635">
    <property type="entry name" value="DsrE"/>
    <property type="match status" value="1"/>
</dbReference>
<evidence type="ECO:0000313" key="1">
    <source>
        <dbReference type="EMBL" id="QLK26826.1"/>
    </source>
</evidence>
<name>A0A7D6GWZ4_9EURY</name>
<dbReference type="GeneID" id="56142386"/>
<dbReference type="RefSeq" id="WP_180841997.1">
    <property type="nucleotide sequence ID" value="NZ_CP059154.1"/>
</dbReference>